<evidence type="ECO:0000313" key="2">
    <source>
        <dbReference type="EMBL" id="PSB18031.1"/>
    </source>
</evidence>
<feature type="region of interest" description="Disordered" evidence="1">
    <location>
        <begin position="128"/>
        <end position="150"/>
    </location>
</feature>
<evidence type="ECO:0000313" key="3">
    <source>
        <dbReference type="Proteomes" id="UP000238634"/>
    </source>
</evidence>
<dbReference type="STRING" id="1920490.GCA_001895925_05165"/>
<evidence type="ECO:0000256" key="1">
    <source>
        <dbReference type="SAM" id="MobiDB-lite"/>
    </source>
</evidence>
<accession>A0A2T1DC73</accession>
<comment type="caution">
    <text evidence="2">The sequence shown here is derived from an EMBL/GenBank/DDBJ whole genome shotgun (WGS) entry which is preliminary data.</text>
</comment>
<dbReference type="OrthoDB" id="561002at2"/>
<dbReference type="RefSeq" id="WP_073073560.1">
    <property type="nucleotide sequence ID" value="NZ_MPPI01000023.1"/>
</dbReference>
<reference evidence="2 3" key="2">
    <citation type="submission" date="2018-03" db="EMBL/GenBank/DDBJ databases">
        <title>The ancient ancestry and fast evolution of plastids.</title>
        <authorList>
            <person name="Moore K.R."/>
            <person name="Magnabosco C."/>
            <person name="Momper L."/>
            <person name="Gold D.A."/>
            <person name="Bosak T."/>
            <person name="Fournier G.P."/>
        </authorList>
    </citation>
    <scope>NUCLEOTIDE SEQUENCE [LARGE SCALE GENOMIC DNA]</scope>
    <source>
        <strain evidence="2 3">ULC007</strain>
    </source>
</reference>
<organism evidence="2 3">
    <name type="scientific">Phormidesmis priestleyi ULC007</name>
    <dbReference type="NCBI Taxonomy" id="1920490"/>
    <lineage>
        <taxon>Bacteria</taxon>
        <taxon>Bacillati</taxon>
        <taxon>Cyanobacteriota</taxon>
        <taxon>Cyanophyceae</taxon>
        <taxon>Leptolyngbyales</taxon>
        <taxon>Leptolyngbyaceae</taxon>
        <taxon>Phormidesmis</taxon>
    </lineage>
</organism>
<dbReference type="AlphaFoldDB" id="A0A2T1DC73"/>
<gene>
    <name evidence="2" type="ORF">C7B65_16925</name>
</gene>
<name>A0A2T1DC73_9CYAN</name>
<protein>
    <recommendedName>
        <fullName evidence="4">SPOR domain-containing protein</fullName>
    </recommendedName>
</protein>
<dbReference type="Proteomes" id="UP000238634">
    <property type="component" value="Unassembled WGS sequence"/>
</dbReference>
<proteinExistence type="predicted"/>
<evidence type="ECO:0008006" key="4">
    <source>
        <dbReference type="Google" id="ProtNLM"/>
    </source>
</evidence>
<feature type="compositionally biased region" description="Polar residues" evidence="1">
    <location>
        <begin position="140"/>
        <end position="150"/>
    </location>
</feature>
<sequence>MYPTIVRSDWLRLKALPAIVGLLVAIPHALALQFPSGAIAQANPQCQPPNSGEYLLLVVSKTPDVQDKLRKVLPTSASTTVCRYLDDVVTRVSGFNTVETASSWAQYLTETVGLQAFVARPAIGNASQSPARIANPPSAGVTNPSNSSKYNPQPLGAGYAVLVSYFNKPELATQLQQALKKDVGLVSYGQRPYLLAVHTPDQKAANSMLQSLSDRGFSVMVVDSRRVTLLKSSVQISPSAVGER</sequence>
<reference evidence="2 3" key="1">
    <citation type="submission" date="2018-02" db="EMBL/GenBank/DDBJ databases">
        <authorList>
            <person name="Cohen D.B."/>
            <person name="Kent A.D."/>
        </authorList>
    </citation>
    <scope>NUCLEOTIDE SEQUENCE [LARGE SCALE GENOMIC DNA]</scope>
    <source>
        <strain evidence="2 3">ULC007</strain>
    </source>
</reference>
<keyword evidence="3" id="KW-1185">Reference proteome</keyword>
<dbReference type="EMBL" id="PVWG01000021">
    <property type="protein sequence ID" value="PSB18031.1"/>
    <property type="molecule type" value="Genomic_DNA"/>
</dbReference>